<dbReference type="PANTHER" id="PTHR12446:SF34">
    <property type="entry name" value="PROTEIN LIN-54 HOMOLOG"/>
    <property type="match status" value="1"/>
</dbReference>
<dbReference type="GO" id="GO:0005634">
    <property type="term" value="C:nucleus"/>
    <property type="evidence" value="ECO:0007669"/>
    <property type="project" value="UniProtKB-SubCell"/>
</dbReference>
<proteinExistence type="inferred from homology"/>
<dbReference type="PANTHER" id="PTHR12446">
    <property type="entry name" value="TESMIN/TSO1-RELATED"/>
    <property type="match status" value="1"/>
</dbReference>
<accession>A0A1R2BLD9</accession>
<dbReference type="InterPro" id="IPR028307">
    <property type="entry name" value="Lin-54_fam"/>
</dbReference>
<dbReference type="EMBL" id="MPUH01000570">
    <property type="protein sequence ID" value="OMJ77534.1"/>
    <property type="molecule type" value="Genomic_DNA"/>
</dbReference>
<dbReference type="Pfam" id="PF03638">
    <property type="entry name" value="TCR"/>
    <property type="match status" value="2"/>
</dbReference>
<evidence type="ECO:0000313" key="6">
    <source>
        <dbReference type="Proteomes" id="UP000187209"/>
    </source>
</evidence>
<evidence type="ECO:0000259" key="4">
    <source>
        <dbReference type="PROSITE" id="PS51634"/>
    </source>
</evidence>
<reference evidence="5 6" key="1">
    <citation type="submission" date="2016-11" db="EMBL/GenBank/DDBJ databases">
        <title>The macronuclear genome of Stentor coeruleus: a giant cell with tiny introns.</title>
        <authorList>
            <person name="Slabodnick M."/>
            <person name="Ruby J.G."/>
            <person name="Reiff S.B."/>
            <person name="Swart E.C."/>
            <person name="Gosai S."/>
            <person name="Prabakaran S."/>
            <person name="Witkowska E."/>
            <person name="Larue G.E."/>
            <person name="Fisher S."/>
            <person name="Freeman R.M."/>
            <person name="Gunawardena J."/>
            <person name="Chu W."/>
            <person name="Stover N.A."/>
            <person name="Gregory B.D."/>
            <person name="Nowacki M."/>
            <person name="Derisi J."/>
            <person name="Roy S.W."/>
            <person name="Marshall W.F."/>
            <person name="Sood P."/>
        </authorList>
    </citation>
    <scope>NUCLEOTIDE SEQUENCE [LARGE SCALE GENOMIC DNA]</scope>
    <source>
        <strain evidence="5">WM001</strain>
    </source>
</reference>
<sequence length="259" mass="28833">MKNSDLGRNANTNLTNSPESFKSFISPATSPFSKFLLNSLSPIPLQSPPQLYRTAHVLAPINLAESLNLLSPIFQDTSHPHKIIKKIDFTTLPCTSTIKFSSISAKISVSQERENSPPQVKRVKRPRKEEIQAEKVCCNCQKSRCLKLYCDCFAAGVYCQGCNCVECLNTQTNENSRRDAVAATLDRNPNAFKPKIKTVSFKGETQAMHNKGCHCSKSGCLKKYCECFQSGIMCTENCQCVGCRNTTQNLKKLVEFICN</sequence>
<name>A0A1R2BLD9_9CILI</name>
<comment type="caution">
    <text evidence="5">The sequence shown here is derived from an EMBL/GenBank/DDBJ whole genome shotgun (WGS) entry which is preliminary data.</text>
</comment>
<evidence type="ECO:0000256" key="1">
    <source>
        <dbReference type="ARBA" id="ARBA00004123"/>
    </source>
</evidence>
<keyword evidence="3" id="KW-0539">Nucleus</keyword>
<comment type="subcellular location">
    <subcellularLocation>
        <location evidence="1">Nucleus</location>
    </subcellularLocation>
</comment>
<protein>
    <recommendedName>
        <fullName evidence="4">CRC domain-containing protein</fullName>
    </recommendedName>
</protein>
<dbReference type="InterPro" id="IPR033467">
    <property type="entry name" value="Tesmin/TSO1-like_CXC"/>
</dbReference>
<dbReference type="OrthoDB" id="6283463at2759"/>
<keyword evidence="6" id="KW-1185">Reference proteome</keyword>
<dbReference type="InterPro" id="IPR005172">
    <property type="entry name" value="CRC"/>
</dbReference>
<organism evidence="5 6">
    <name type="scientific">Stentor coeruleus</name>
    <dbReference type="NCBI Taxonomy" id="5963"/>
    <lineage>
        <taxon>Eukaryota</taxon>
        <taxon>Sar</taxon>
        <taxon>Alveolata</taxon>
        <taxon>Ciliophora</taxon>
        <taxon>Postciliodesmatophora</taxon>
        <taxon>Heterotrichea</taxon>
        <taxon>Heterotrichida</taxon>
        <taxon>Stentoridae</taxon>
        <taxon>Stentor</taxon>
    </lineage>
</organism>
<evidence type="ECO:0000313" key="5">
    <source>
        <dbReference type="EMBL" id="OMJ77534.1"/>
    </source>
</evidence>
<dbReference type="SMART" id="SM01114">
    <property type="entry name" value="CXC"/>
    <property type="match status" value="2"/>
</dbReference>
<dbReference type="PROSITE" id="PS51634">
    <property type="entry name" value="CRC"/>
    <property type="match status" value="1"/>
</dbReference>
<dbReference type="AlphaFoldDB" id="A0A1R2BLD9"/>
<evidence type="ECO:0000256" key="2">
    <source>
        <dbReference type="ARBA" id="ARBA00007267"/>
    </source>
</evidence>
<feature type="domain" description="CRC" evidence="4">
    <location>
        <begin position="134"/>
        <end position="248"/>
    </location>
</feature>
<dbReference type="Proteomes" id="UP000187209">
    <property type="component" value="Unassembled WGS sequence"/>
</dbReference>
<dbReference type="GO" id="GO:0006355">
    <property type="term" value="P:regulation of DNA-templated transcription"/>
    <property type="evidence" value="ECO:0007669"/>
    <property type="project" value="TreeGrafter"/>
</dbReference>
<evidence type="ECO:0000256" key="3">
    <source>
        <dbReference type="ARBA" id="ARBA00023242"/>
    </source>
</evidence>
<comment type="similarity">
    <text evidence="2">Belongs to the lin-54 family.</text>
</comment>
<gene>
    <name evidence="5" type="ORF">SteCoe_22865</name>
</gene>